<keyword evidence="3" id="KW-1185">Reference proteome</keyword>
<feature type="compositionally biased region" description="Gly residues" evidence="1">
    <location>
        <begin position="281"/>
        <end position="298"/>
    </location>
</feature>
<sequence>MTPTNPGDTIVARQRTLEGELPDDIFLSPTALLRSALPAGEVHPAMWQLTTSSTTPTPTPTSTTSTPAPTTTGSQQACDNSSPHLVLRWDKVEPPADEEAGGGGGGDRRRLIEAIREHQEAADALYGARLRLYRPPSAGPLNSAADVGTALAMAATGHQTLGRFADALLLPAGARATWCQQPAAVDITQGGVASGGGGAAAGSGASNARRFGADDSYDKMNLVLLIDEDVDPLADAAAAGSGAAGQQQPGRSAGGGRRRRPAAEPPLAAAAKKRRTAGGNEQVGGGGSAGGGGFGGGTSLPAVEEQAAAGMEVDPAPAERRRQQPRCVCVGEVQLVPRLMEEAVEGEGEGEGEGRRPIDLLAAWHSREHGHHSLARAVISKVYTRMVSGGDACCYGFISCYLATWLAQAPLQQTVAVAAMAAMVAVAAVAAARGGNTEEPADAAGAAPAPAPAPAPAALPGADAAGPRRRQRPPRVLLRFNEDEELGGGAGLVMGGSCDGVPAVIKLLGPDRAGLVAYDREVAAYAALEGLQGAQVPELLAWGDVNYGVRFLAQAAADAAPRCVLLDFGRSWLDGGAAQQRRERRELRRLLAATAAAAAAQQEV</sequence>
<dbReference type="Proteomes" id="UP000650467">
    <property type="component" value="Unassembled WGS sequence"/>
</dbReference>
<dbReference type="AlphaFoldDB" id="A0A835VYZ0"/>
<organism evidence="2 3">
    <name type="scientific">Chlamydomonas incerta</name>
    <dbReference type="NCBI Taxonomy" id="51695"/>
    <lineage>
        <taxon>Eukaryota</taxon>
        <taxon>Viridiplantae</taxon>
        <taxon>Chlorophyta</taxon>
        <taxon>core chlorophytes</taxon>
        <taxon>Chlorophyceae</taxon>
        <taxon>CS clade</taxon>
        <taxon>Chlamydomonadales</taxon>
        <taxon>Chlamydomonadaceae</taxon>
        <taxon>Chlamydomonas</taxon>
    </lineage>
</organism>
<dbReference type="PANTHER" id="PTHR37171">
    <property type="entry name" value="SERINE/THREONINE-PROTEIN KINASE YRZF-RELATED"/>
    <property type="match status" value="1"/>
</dbReference>
<feature type="compositionally biased region" description="Low complexity" evidence="1">
    <location>
        <begin position="50"/>
        <end position="72"/>
    </location>
</feature>
<gene>
    <name evidence="2" type="ORF">HXX76_009775</name>
</gene>
<accession>A0A835VYZ0</accession>
<comment type="caution">
    <text evidence="2">The sequence shown here is derived from an EMBL/GenBank/DDBJ whole genome shotgun (WGS) entry which is preliminary data.</text>
</comment>
<feature type="region of interest" description="Disordered" evidence="1">
    <location>
        <begin position="50"/>
        <end position="80"/>
    </location>
</feature>
<dbReference type="InterPro" id="IPR052396">
    <property type="entry name" value="Meiotic_Drive_Suppr_Kinase"/>
</dbReference>
<feature type="compositionally biased region" description="Low complexity" evidence="1">
    <location>
        <begin position="237"/>
        <end position="251"/>
    </location>
</feature>
<feature type="region of interest" description="Disordered" evidence="1">
    <location>
        <begin position="437"/>
        <end position="475"/>
    </location>
</feature>
<dbReference type="EMBL" id="JAEHOC010000026">
    <property type="protein sequence ID" value="KAG2430799.1"/>
    <property type="molecule type" value="Genomic_DNA"/>
</dbReference>
<name>A0A835VYZ0_CHLIN</name>
<evidence type="ECO:0000313" key="2">
    <source>
        <dbReference type="EMBL" id="KAG2430799.1"/>
    </source>
</evidence>
<evidence type="ECO:0000256" key="1">
    <source>
        <dbReference type="SAM" id="MobiDB-lite"/>
    </source>
</evidence>
<feature type="region of interest" description="Disordered" evidence="1">
    <location>
        <begin position="237"/>
        <end position="300"/>
    </location>
</feature>
<proteinExistence type="predicted"/>
<reference evidence="2" key="1">
    <citation type="journal article" date="2020" name="bioRxiv">
        <title>Comparative genomics of Chlamydomonas.</title>
        <authorList>
            <person name="Craig R.J."/>
            <person name="Hasan A.R."/>
            <person name="Ness R.W."/>
            <person name="Keightley P.D."/>
        </authorList>
    </citation>
    <scope>NUCLEOTIDE SEQUENCE</scope>
    <source>
        <strain evidence="2">SAG 7.73</strain>
    </source>
</reference>
<evidence type="ECO:0000313" key="3">
    <source>
        <dbReference type="Proteomes" id="UP000650467"/>
    </source>
</evidence>
<dbReference type="PANTHER" id="PTHR37171:SF1">
    <property type="entry name" value="SERINE_THREONINE-PROTEIN KINASE YRZF-RELATED"/>
    <property type="match status" value="1"/>
</dbReference>
<evidence type="ECO:0008006" key="4">
    <source>
        <dbReference type="Google" id="ProtNLM"/>
    </source>
</evidence>
<protein>
    <recommendedName>
        <fullName evidence="4">Protein kinase domain-containing protein</fullName>
    </recommendedName>
</protein>